<dbReference type="PANTHER" id="PTHR30411">
    <property type="entry name" value="CYTOPLASMIC PROTEIN"/>
    <property type="match status" value="1"/>
</dbReference>
<dbReference type="PANTHER" id="PTHR30411:SF0">
    <property type="entry name" value="CYS-TRNA(PRO)_CYS-TRNA(CYS) DEACYLASE YBAK"/>
    <property type="match status" value="1"/>
</dbReference>
<evidence type="ECO:0000256" key="3">
    <source>
        <dbReference type="ARBA" id="ARBA00023239"/>
    </source>
</evidence>
<dbReference type="NCBIfam" id="TIGR00011">
    <property type="entry name" value="YbaK_EbsC"/>
    <property type="match status" value="1"/>
</dbReference>
<evidence type="ECO:0000256" key="1">
    <source>
        <dbReference type="ARBA" id="ARBA00009798"/>
    </source>
</evidence>
<dbReference type="PIRSF" id="PIRSF006181">
    <property type="entry name" value="EbsC_YbaK"/>
    <property type="match status" value="1"/>
</dbReference>
<organism evidence="6 7">
    <name type="scientific">Peptoniphilus equinus</name>
    <dbReference type="NCBI Taxonomy" id="3016343"/>
    <lineage>
        <taxon>Bacteria</taxon>
        <taxon>Bacillati</taxon>
        <taxon>Bacillota</taxon>
        <taxon>Tissierellia</taxon>
        <taxon>Tissierellales</taxon>
        <taxon>Peptoniphilaceae</taxon>
        <taxon>Peptoniphilus</taxon>
    </lineage>
</organism>
<keyword evidence="3 4" id="KW-0456">Lyase</keyword>
<dbReference type="InterPro" id="IPR007214">
    <property type="entry name" value="YbaK/aa-tRNA-synth-assoc-dom"/>
</dbReference>
<evidence type="ECO:0000256" key="2">
    <source>
        <dbReference type="ARBA" id="ARBA00022917"/>
    </source>
</evidence>
<name>A0ABY7QTK1_9FIRM</name>
<dbReference type="Proteomes" id="UP001210339">
    <property type="component" value="Chromosome"/>
</dbReference>
<gene>
    <name evidence="6" type="primary">ybaK</name>
    <name evidence="6" type="ORF">O6R05_06680</name>
</gene>
<comment type="similarity">
    <text evidence="1 4">Belongs to the prolyl-tRNA editing family. YbaK/EbsC subfamily.</text>
</comment>
<evidence type="ECO:0000259" key="5">
    <source>
        <dbReference type="Pfam" id="PF04073"/>
    </source>
</evidence>
<keyword evidence="7" id="KW-1185">Reference proteome</keyword>
<reference evidence="6 7" key="1">
    <citation type="submission" date="2023-01" db="EMBL/GenBank/DDBJ databases">
        <authorList>
            <person name="Lee S.H."/>
            <person name="Jung H.S."/>
            <person name="Yun J.U."/>
        </authorList>
    </citation>
    <scope>NUCLEOTIDE SEQUENCE [LARGE SCALE GENOMIC DNA]</scope>
    <source>
        <strain evidence="6 7">CBA3646</strain>
    </source>
</reference>
<accession>A0ABY7QTK1</accession>
<keyword evidence="2 4" id="KW-0648">Protein biosynthesis</keyword>
<dbReference type="EC" id="4.2.-.-" evidence="4"/>
<protein>
    <recommendedName>
        <fullName evidence="4">Cys-tRNA(Pro)/Cys-tRNA(Cys) deacylase</fullName>
        <ecNumber evidence="4">4.2.-.-</ecNumber>
    </recommendedName>
</protein>
<dbReference type="EMBL" id="CP115667">
    <property type="protein sequence ID" value="WBW49681.1"/>
    <property type="molecule type" value="Genomic_DNA"/>
</dbReference>
<proteinExistence type="inferred from homology"/>
<dbReference type="CDD" id="cd00002">
    <property type="entry name" value="YbaK_deacylase"/>
    <property type="match status" value="1"/>
</dbReference>
<sequence length="159" mass="17129">MKNVKKTNALRILDAHHIEYTAHTYEGTGGLSGVAVANELGEDIACVYKTLVTVSKEGHFVFDVPVAKELDLKKAAVAVGVKKLEMLKQKDLFALTGYVHGGCSPLGMKSQLPTVLDSSAQSHERIFVSGGRIGLQIHIAPEDLVRLIGATYADITKQD</sequence>
<evidence type="ECO:0000313" key="7">
    <source>
        <dbReference type="Proteomes" id="UP001210339"/>
    </source>
</evidence>
<dbReference type="Pfam" id="PF04073">
    <property type="entry name" value="tRNA_edit"/>
    <property type="match status" value="1"/>
</dbReference>
<evidence type="ECO:0000313" key="6">
    <source>
        <dbReference type="EMBL" id="WBW49681.1"/>
    </source>
</evidence>
<feature type="domain" description="YbaK/aminoacyl-tRNA synthetase-associated" evidence="5">
    <location>
        <begin position="35"/>
        <end position="147"/>
    </location>
</feature>
<dbReference type="InterPro" id="IPR004369">
    <property type="entry name" value="Prolyl-tRNA_editing_YbaK/EbsC"/>
</dbReference>
<dbReference type="SUPFAM" id="SSF55826">
    <property type="entry name" value="YbaK/ProRS associated domain"/>
    <property type="match status" value="1"/>
</dbReference>
<dbReference type="InterPro" id="IPR036754">
    <property type="entry name" value="YbaK/aa-tRNA-synt-asso_dom_sf"/>
</dbReference>
<evidence type="ECO:0000256" key="4">
    <source>
        <dbReference type="PIRNR" id="PIRNR006181"/>
    </source>
</evidence>
<dbReference type="Gene3D" id="3.90.960.10">
    <property type="entry name" value="YbaK/aminoacyl-tRNA synthetase-associated domain"/>
    <property type="match status" value="1"/>
</dbReference>
<dbReference type="RefSeq" id="WP_271191212.1">
    <property type="nucleotide sequence ID" value="NZ_CP115667.1"/>
</dbReference>